<dbReference type="Pfam" id="PF04657">
    <property type="entry name" value="DMT_YdcZ"/>
    <property type="match status" value="2"/>
</dbReference>
<gene>
    <name evidence="2" type="ORF">FM105_06770</name>
</gene>
<evidence type="ECO:0000256" key="1">
    <source>
        <dbReference type="SAM" id="Phobius"/>
    </source>
</evidence>
<dbReference type="PANTHER" id="PTHR34821:SF2">
    <property type="entry name" value="INNER MEMBRANE PROTEIN YDCZ"/>
    <property type="match status" value="1"/>
</dbReference>
<proteinExistence type="predicted"/>
<organism evidence="2 3">
    <name type="scientific">Brevibacterium yomogidense</name>
    <dbReference type="NCBI Taxonomy" id="946573"/>
    <lineage>
        <taxon>Bacteria</taxon>
        <taxon>Bacillati</taxon>
        <taxon>Actinomycetota</taxon>
        <taxon>Actinomycetes</taxon>
        <taxon>Micrococcales</taxon>
        <taxon>Brevibacteriaceae</taxon>
        <taxon>Brevibacterium</taxon>
    </lineage>
</organism>
<dbReference type="Proteomes" id="UP000196581">
    <property type="component" value="Unassembled WGS sequence"/>
</dbReference>
<accession>A0A1X6XD26</accession>
<feature type="transmembrane region" description="Helical" evidence="1">
    <location>
        <begin position="38"/>
        <end position="58"/>
    </location>
</feature>
<evidence type="ECO:0000313" key="2">
    <source>
        <dbReference type="EMBL" id="SLM97115.1"/>
    </source>
</evidence>
<keyword evidence="3" id="KW-1185">Reference proteome</keyword>
<keyword evidence="1" id="KW-0812">Transmembrane</keyword>
<keyword evidence="1" id="KW-1133">Transmembrane helix</keyword>
<dbReference type="AlphaFoldDB" id="A0A1X6XD26"/>
<dbReference type="EMBL" id="FWFF01000010">
    <property type="protein sequence ID" value="SLM97115.1"/>
    <property type="molecule type" value="Genomic_DNA"/>
</dbReference>
<dbReference type="RefSeq" id="WP_087006568.1">
    <property type="nucleotide sequence ID" value="NZ_FWFF01000010.1"/>
</dbReference>
<dbReference type="GO" id="GO:0005886">
    <property type="term" value="C:plasma membrane"/>
    <property type="evidence" value="ECO:0007669"/>
    <property type="project" value="TreeGrafter"/>
</dbReference>
<feature type="transmembrane region" description="Helical" evidence="1">
    <location>
        <begin position="166"/>
        <end position="185"/>
    </location>
</feature>
<feature type="transmembrane region" description="Helical" evidence="1">
    <location>
        <begin position="79"/>
        <end position="98"/>
    </location>
</feature>
<keyword evidence="1" id="KW-0472">Membrane</keyword>
<feature type="transmembrane region" description="Helical" evidence="1">
    <location>
        <begin position="142"/>
        <end position="160"/>
    </location>
</feature>
<feature type="transmembrane region" description="Helical" evidence="1">
    <location>
        <begin position="197"/>
        <end position="221"/>
    </location>
</feature>
<name>A0A1X6XD26_9MICO</name>
<dbReference type="PANTHER" id="PTHR34821">
    <property type="entry name" value="INNER MEMBRANE PROTEIN YDCZ"/>
    <property type="match status" value="1"/>
</dbReference>
<protein>
    <submittedName>
        <fullName evidence="2">Putative inner membrane protein</fullName>
    </submittedName>
</protein>
<dbReference type="InterPro" id="IPR006750">
    <property type="entry name" value="YdcZ"/>
</dbReference>
<feature type="transmembrane region" description="Helical" evidence="1">
    <location>
        <begin position="284"/>
        <end position="307"/>
    </location>
</feature>
<reference evidence="3" key="1">
    <citation type="submission" date="2017-02" db="EMBL/GenBank/DDBJ databases">
        <authorList>
            <person name="Dridi B."/>
        </authorList>
    </citation>
    <scope>NUCLEOTIDE SEQUENCE [LARGE SCALE GENOMIC DNA]</scope>
    <source>
        <strain evidence="3">B Co 03.10</strain>
    </source>
</reference>
<evidence type="ECO:0000313" key="3">
    <source>
        <dbReference type="Proteomes" id="UP000196581"/>
    </source>
</evidence>
<feature type="transmembrane region" description="Helical" evidence="1">
    <location>
        <begin position="233"/>
        <end position="251"/>
    </location>
</feature>
<sequence>MRVDGTILLAGAATALAGFLMAIQSRANGSLAGVIGSGVYAATLSFFGGLLLMVLVLAASARARRGAGRLLADLRGGSVRWWMLLGGLGGSTVVLAQALTVPLIGVSILTMSFVCGQLLGALVVDNTSLPPGGRTPPSARRLIGTIVVLAGVVLVSVGGFSRGIPLWAPLVPLLAGTLTSVQAALNGRVRESSRSAITATTVNFLVGFVFLLVCSAAVWAAGTRVERLPQMPGEAWLLIGGALGVVFIGVTSTTVSHLGVLLVSMTSLFGNLLSSLVVDLVYPGATITVTTIVAMTCVLIGVVIASWPRRAEPPRRSVVTPPAGTD</sequence>